<feature type="domain" description="Tyrosine specific protein phosphatases" evidence="2">
    <location>
        <begin position="445"/>
        <end position="518"/>
    </location>
</feature>
<accession>A0AA39CW78</accession>
<keyword evidence="1" id="KW-0378">Hydrolase</keyword>
<dbReference type="EMBL" id="JAPDRN010000057">
    <property type="protein sequence ID" value="KAJ9631430.1"/>
    <property type="molecule type" value="Genomic_DNA"/>
</dbReference>
<dbReference type="InterPro" id="IPR003595">
    <property type="entry name" value="Tyr_Pase_cat"/>
</dbReference>
<organism evidence="3">
    <name type="scientific">Knufia peltigerae</name>
    <dbReference type="NCBI Taxonomy" id="1002370"/>
    <lineage>
        <taxon>Eukaryota</taxon>
        <taxon>Fungi</taxon>
        <taxon>Dikarya</taxon>
        <taxon>Ascomycota</taxon>
        <taxon>Pezizomycotina</taxon>
        <taxon>Eurotiomycetes</taxon>
        <taxon>Chaetothyriomycetidae</taxon>
        <taxon>Chaetothyriales</taxon>
        <taxon>Trichomeriaceae</taxon>
        <taxon>Knufia</taxon>
    </lineage>
</organism>
<dbReference type="Gene3D" id="3.90.190.10">
    <property type="entry name" value="Protein tyrosine phosphatase superfamily"/>
    <property type="match status" value="1"/>
</dbReference>
<dbReference type="PANTHER" id="PTHR23339">
    <property type="entry name" value="TYROSINE SPECIFIC PROTEIN PHOSPHATASE AND DUAL SPECIFICITY PROTEIN PHOSPHATASE"/>
    <property type="match status" value="1"/>
</dbReference>
<sequence length="532" mass="57743">MSSGSPAPLSSICRHGVEFALPAGDADSRPTAARHSVLVHELQSQEFTCLCPSRCAATAAVDRAQWVEDYWERCEPQYIDGPGAESFSSLVQRGDTAPYPKVYDVMAIDQETRAWVLNRNGRLHVKTSDDGVGIDEVMTVVSGDPFTWMFVLPDGVLARLTVLEINPAGPAIRLSYPGLGMHAGYMDPARGLIVAYAHGPESFTIRFEESAVTHSALQNTNDWVDFSNEMPTLRSKRTARGMAPTYRSLGDSPAVACVRPRNMHPKTWRGWNCASPPPGTLARRLVPMSNVAWILSQELGDSELLPALSQVLAAPLGSRLDIQFKSGQRLLLALSGNRFRRAQVSRTSVSHPLQIATLPVGMNGGGIGVTFAPGKHQEVAMTGAWARDLDVDLASIVRWGAQHLITLIEPWEFQELRISSLAECAHAHGLKWHGLPITDGAAPDARLLEPWKSLGPQLAAELLSGSRIVVHCKGGLGRAGTVASMLLIETGCASDGTDAIAKVRSVRPGAVETPEQEEFILNWPDRRAPRER</sequence>
<dbReference type="GO" id="GO:0140096">
    <property type="term" value="F:catalytic activity, acting on a protein"/>
    <property type="evidence" value="ECO:0007669"/>
    <property type="project" value="UniProtKB-ARBA"/>
</dbReference>
<dbReference type="InterPro" id="IPR050561">
    <property type="entry name" value="PTP"/>
</dbReference>
<evidence type="ECO:0000313" key="3">
    <source>
        <dbReference type="EMBL" id="KAJ9631430.1"/>
    </source>
</evidence>
<dbReference type="Pfam" id="PF22784">
    <property type="entry name" value="PTP-SAK"/>
    <property type="match status" value="1"/>
</dbReference>
<dbReference type="InterPro" id="IPR029021">
    <property type="entry name" value="Prot-tyrosine_phosphatase-like"/>
</dbReference>
<evidence type="ECO:0000256" key="1">
    <source>
        <dbReference type="ARBA" id="ARBA00022801"/>
    </source>
</evidence>
<dbReference type="PROSITE" id="PS50056">
    <property type="entry name" value="TYR_PHOSPHATASE_2"/>
    <property type="match status" value="1"/>
</dbReference>
<dbReference type="FunFam" id="3.90.190.10:FF:000157">
    <property type="entry name" value="Protein-tyrosine phosphatase"/>
    <property type="match status" value="1"/>
</dbReference>
<dbReference type="SMART" id="SM00404">
    <property type="entry name" value="PTPc_motif"/>
    <property type="match status" value="1"/>
</dbReference>
<dbReference type="AlphaFoldDB" id="A0AA39CW78"/>
<reference evidence="3" key="1">
    <citation type="submission" date="2022-10" db="EMBL/GenBank/DDBJ databases">
        <title>Culturing micro-colonial fungi from biological soil crusts in the Mojave desert and describing Neophaeococcomyces mojavensis, and introducing the new genera and species Taxawa tesnikishii.</title>
        <authorList>
            <person name="Kurbessoian T."/>
            <person name="Stajich J.E."/>
        </authorList>
    </citation>
    <scope>NUCLEOTIDE SEQUENCE</scope>
    <source>
        <strain evidence="3">TK_35</strain>
    </source>
</reference>
<dbReference type="GO" id="GO:0016791">
    <property type="term" value="F:phosphatase activity"/>
    <property type="evidence" value="ECO:0007669"/>
    <property type="project" value="UniProtKB-ARBA"/>
</dbReference>
<dbReference type="InterPro" id="IPR057023">
    <property type="entry name" value="PTP-SAK"/>
</dbReference>
<dbReference type="InterPro" id="IPR000387">
    <property type="entry name" value="Tyr_Pase_dom"/>
</dbReference>
<protein>
    <recommendedName>
        <fullName evidence="2">Tyrosine specific protein phosphatases domain-containing protein</fullName>
    </recommendedName>
</protein>
<gene>
    <name evidence="3" type="ORF">H2204_008157</name>
</gene>
<comment type="caution">
    <text evidence="3">The sequence shown here is derived from an EMBL/GenBank/DDBJ whole genome shotgun (WGS) entry which is preliminary data.</text>
</comment>
<evidence type="ECO:0000259" key="2">
    <source>
        <dbReference type="PROSITE" id="PS50056"/>
    </source>
</evidence>
<dbReference type="SUPFAM" id="SSF52799">
    <property type="entry name" value="(Phosphotyrosine protein) phosphatases II"/>
    <property type="match status" value="1"/>
</dbReference>
<name>A0AA39CW78_9EURO</name>
<proteinExistence type="predicted"/>
<dbReference type="CDD" id="cd14505">
    <property type="entry name" value="CDKN3-like"/>
    <property type="match status" value="1"/>
</dbReference>